<gene>
    <name evidence="1" type="ORF">UFOPK1684_01382</name>
</gene>
<dbReference type="InterPro" id="IPR002187">
    <property type="entry name" value="N-reg_PII"/>
</dbReference>
<accession>A0A6J6F7F5</accession>
<dbReference type="AlphaFoldDB" id="A0A6J6F7F5"/>
<evidence type="ECO:0000313" key="1">
    <source>
        <dbReference type="EMBL" id="CAB4580708.1"/>
    </source>
</evidence>
<dbReference type="SUPFAM" id="SSF54913">
    <property type="entry name" value="GlnB-like"/>
    <property type="match status" value="1"/>
</dbReference>
<dbReference type="InterPro" id="IPR011322">
    <property type="entry name" value="N-reg_PII-like_a/b"/>
</dbReference>
<sequence>MTRSRRKLLTMVAESGLEKRLVAVLHAAGARGYTVSAAHGEGPRNQRAGDISGGNIRIESVLSEAVLDEILAKIATDYFPHYALSAWVTDVEVLRNDRY</sequence>
<dbReference type="GO" id="GO:0030234">
    <property type="term" value="F:enzyme regulator activity"/>
    <property type="evidence" value="ECO:0007669"/>
    <property type="project" value="InterPro"/>
</dbReference>
<organism evidence="1">
    <name type="scientific">freshwater metagenome</name>
    <dbReference type="NCBI Taxonomy" id="449393"/>
    <lineage>
        <taxon>unclassified sequences</taxon>
        <taxon>metagenomes</taxon>
        <taxon>ecological metagenomes</taxon>
    </lineage>
</organism>
<dbReference type="Pfam" id="PF00543">
    <property type="entry name" value="P-II"/>
    <property type="match status" value="1"/>
</dbReference>
<dbReference type="Gene3D" id="3.30.70.120">
    <property type="match status" value="1"/>
</dbReference>
<dbReference type="InterPro" id="IPR015867">
    <property type="entry name" value="N-reg_PII/ATP_PRibTrfase_C"/>
</dbReference>
<name>A0A6J6F7F5_9ZZZZ</name>
<dbReference type="GO" id="GO:0006808">
    <property type="term" value="P:regulation of nitrogen utilization"/>
    <property type="evidence" value="ECO:0007669"/>
    <property type="project" value="InterPro"/>
</dbReference>
<dbReference type="EMBL" id="CAEZTM010000093">
    <property type="protein sequence ID" value="CAB4580708.1"/>
    <property type="molecule type" value="Genomic_DNA"/>
</dbReference>
<reference evidence="1" key="1">
    <citation type="submission" date="2020-05" db="EMBL/GenBank/DDBJ databases">
        <authorList>
            <person name="Chiriac C."/>
            <person name="Salcher M."/>
            <person name="Ghai R."/>
            <person name="Kavagutti S V."/>
        </authorList>
    </citation>
    <scope>NUCLEOTIDE SEQUENCE</scope>
</reference>
<protein>
    <submittedName>
        <fullName evidence="1">Unannotated protein</fullName>
    </submittedName>
</protein>
<proteinExistence type="predicted"/>